<gene>
    <name evidence="2" type="ORF">A0H81_03705</name>
</gene>
<proteinExistence type="predicted"/>
<sequence length="69" mass="7163">MVNHSKSFTAAGGPVAQGAPTTAQIGTQGSFPGKLLENILNKCSIEVASVFFKMVGQLCTEKHAISQQG</sequence>
<dbReference type="EMBL" id="LUGG01000003">
    <property type="protein sequence ID" value="OBZ76562.1"/>
    <property type="molecule type" value="Genomic_DNA"/>
</dbReference>
<reference evidence="2 3" key="1">
    <citation type="submission" date="2016-03" db="EMBL/GenBank/DDBJ databases">
        <title>Whole genome sequencing of Grifola frondosa 9006-11.</title>
        <authorList>
            <person name="Min B."/>
            <person name="Park H."/>
            <person name="Kim J.-G."/>
            <person name="Cho H."/>
            <person name="Oh Y.-L."/>
            <person name="Kong W.-S."/>
            <person name="Choi I.-G."/>
        </authorList>
    </citation>
    <scope>NUCLEOTIDE SEQUENCE [LARGE SCALE GENOMIC DNA]</scope>
    <source>
        <strain evidence="2 3">9006-11</strain>
    </source>
</reference>
<name>A0A1C7MI93_GRIFR</name>
<comment type="caution">
    <text evidence="2">The sequence shown here is derived from an EMBL/GenBank/DDBJ whole genome shotgun (WGS) entry which is preliminary data.</text>
</comment>
<accession>A0A1C7MI93</accession>
<dbReference type="Proteomes" id="UP000092993">
    <property type="component" value="Unassembled WGS sequence"/>
</dbReference>
<evidence type="ECO:0000313" key="3">
    <source>
        <dbReference type="Proteomes" id="UP000092993"/>
    </source>
</evidence>
<keyword evidence="3" id="KW-1185">Reference proteome</keyword>
<feature type="region of interest" description="Disordered" evidence="1">
    <location>
        <begin position="1"/>
        <end position="23"/>
    </location>
</feature>
<dbReference type="AlphaFoldDB" id="A0A1C7MI93"/>
<organism evidence="2 3">
    <name type="scientific">Grifola frondosa</name>
    <name type="common">Maitake</name>
    <name type="synonym">Polyporus frondosus</name>
    <dbReference type="NCBI Taxonomy" id="5627"/>
    <lineage>
        <taxon>Eukaryota</taxon>
        <taxon>Fungi</taxon>
        <taxon>Dikarya</taxon>
        <taxon>Basidiomycota</taxon>
        <taxon>Agaricomycotina</taxon>
        <taxon>Agaricomycetes</taxon>
        <taxon>Polyporales</taxon>
        <taxon>Grifolaceae</taxon>
        <taxon>Grifola</taxon>
    </lineage>
</organism>
<evidence type="ECO:0000313" key="2">
    <source>
        <dbReference type="EMBL" id="OBZ76562.1"/>
    </source>
</evidence>
<protein>
    <submittedName>
        <fullName evidence="2">Uncharacterized protein</fullName>
    </submittedName>
</protein>
<evidence type="ECO:0000256" key="1">
    <source>
        <dbReference type="SAM" id="MobiDB-lite"/>
    </source>
</evidence>